<name>A0AAU7CA80_9BACT</name>
<keyword evidence="1" id="KW-0472">Membrane</keyword>
<keyword evidence="1" id="KW-0812">Transmembrane</keyword>
<keyword evidence="1" id="KW-1133">Transmembrane helix</keyword>
<organism evidence="2">
    <name type="scientific">Singulisphaera sp. Ch08</name>
    <dbReference type="NCBI Taxonomy" id="3120278"/>
    <lineage>
        <taxon>Bacteria</taxon>
        <taxon>Pseudomonadati</taxon>
        <taxon>Planctomycetota</taxon>
        <taxon>Planctomycetia</taxon>
        <taxon>Isosphaerales</taxon>
        <taxon>Isosphaeraceae</taxon>
        <taxon>Singulisphaera</taxon>
    </lineage>
</organism>
<protein>
    <submittedName>
        <fullName evidence="2">Uncharacterized protein</fullName>
    </submittedName>
</protein>
<evidence type="ECO:0000313" key="2">
    <source>
        <dbReference type="EMBL" id="XBH02025.1"/>
    </source>
</evidence>
<reference evidence="2" key="1">
    <citation type="submission" date="2024-05" db="EMBL/GenBank/DDBJ databases">
        <title>Planctomycetes of the genus Singulisphaera possess chitinolytic capabilities.</title>
        <authorList>
            <person name="Ivanova A."/>
        </authorList>
    </citation>
    <scope>NUCLEOTIDE SEQUENCE</scope>
    <source>
        <strain evidence="2">Ch08T</strain>
    </source>
</reference>
<feature type="transmembrane region" description="Helical" evidence="1">
    <location>
        <begin position="54"/>
        <end position="75"/>
    </location>
</feature>
<gene>
    <name evidence="2" type="ORF">V5E97_27330</name>
</gene>
<accession>A0AAU7CA80</accession>
<dbReference type="EMBL" id="CP155447">
    <property type="protein sequence ID" value="XBH02025.1"/>
    <property type="molecule type" value="Genomic_DNA"/>
</dbReference>
<feature type="transmembrane region" description="Helical" evidence="1">
    <location>
        <begin position="27"/>
        <end position="47"/>
    </location>
</feature>
<sequence length="219" mass="24023">MNWLFLMALRALPGAPGHDGERQFLPAFVFLACLAGIGVSALPAALERLVPGRFVWPLTAVSMACAVLTGAWATWLHHPLQLSYYNTLIGGLSGATRAGMEPTYYWDGLTPEAREWLNSHTDKGQSVMVAYPIPTFDYLHHWGLLRPSPLPSQANPPKWYLLQNRPGILRSYPVCALAADLLSHARPVFVTTLAIAPDVPLVAVFAIEDAAAVERKRDQ</sequence>
<dbReference type="AlphaFoldDB" id="A0AAU7CA80"/>
<proteinExistence type="predicted"/>
<evidence type="ECO:0000256" key="1">
    <source>
        <dbReference type="SAM" id="Phobius"/>
    </source>
</evidence>
<dbReference type="RefSeq" id="WP_406694769.1">
    <property type="nucleotide sequence ID" value="NZ_CP155447.1"/>
</dbReference>